<evidence type="ECO:0000256" key="1">
    <source>
        <dbReference type="ARBA" id="ARBA00004651"/>
    </source>
</evidence>
<feature type="transmembrane region" description="Helical" evidence="7">
    <location>
        <begin position="371"/>
        <end position="392"/>
    </location>
</feature>
<feature type="transmembrane region" description="Helical" evidence="7">
    <location>
        <begin position="641"/>
        <end position="667"/>
    </location>
</feature>
<comment type="similarity">
    <text evidence="2">Belongs to the MscS (TC 1.A.23) family.</text>
</comment>
<keyword evidence="5 7" id="KW-1133">Transmembrane helix</keyword>
<reference evidence="11 12" key="1">
    <citation type="journal article" date="2016" name="Front. Microbiol.">
        <title>Genomic Resource of Rice Seed Associated Bacteria.</title>
        <authorList>
            <person name="Midha S."/>
            <person name="Bansal K."/>
            <person name="Sharma S."/>
            <person name="Kumar N."/>
            <person name="Patil P.P."/>
            <person name="Chaudhry V."/>
            <person name="Patil P.B."/>
        </authorList>
    </citation>
    <scope>NUCLEOTIDE SEQUENCE [LARGE SCALE GENOMIC DNA]</scope>
    <source>
        <strain evidence="11 12">NS331</strain>
    </source>
</reference>
<dbReference type="InterPro" id="IPR006685">
    <property type="entry name" value="MscS_channel_2nd"/>
</dbReference>
<dbReference type="Pfam" id="PF12607">
    <property type="entry name" value="DUF3772"/>
    <property type="match status" value="1"/>
</dbReference>
<feature type="transmembrane region" description="Helical" evidence="7">
    <location>
        <begin position="341"/>
        <end position="359"/>
    </location>
</feature>
<accession>A0A147GVB0</accession>
<comment type="subcellular location">
    <subcellularLocation>
        <location evidence="1">Cell membrane</location>
        <topology evidence="1">Multi-pass membrane protein</topology>
    </subcellularLocation>
</comment>
<keyword evidence="4 7" id="KW-0812">Transmembrane</keyword>
<feature type="signal peptide" evidence="8">
    <location>
        <begin position="1"/>
        <end position="28"/>
    </location>
</feature>
<dbReference type="GO" id="GO:0008381">
    <property type="term" value="F:mechanosensitive monoatomic ion channel activity"/>
    <property type="evidence" value="ECO:0007669"/>
    <property type="project" value="UniProtKB-ARBA"/>
</dbReference>
<dbReference type="Gene3D" id="3.30.70.100">
    <property type="match status" value="1"/>
</dbReference>
<keyword evidence="8" id="KW-0732">Signal</keyword>
<feature type="transmembrane region" description="Helical" evidence="7">
    <location>
        <begin position="465"/>
        <end position="483"/>
    </location>
</feature>
<dbReference type="SUPFAM" id="SSF82689">
    <property type="entry name" value="Mechanosensitive channel protein MscS (YggB), C-terminal domain"/>
    <property type="match status" value="1"/>
</dbReference>
<feature type="transmembrane region" description="Helical" evidence="7">
    <location>
        <begin position="570"/>
        <end position="593"/>
    </location>
</feature>
<feature type="transmembrane region" description="Helical" evidence="7">
    <location>
        <begin position="614"/>
        <end position="635"/>
    </location>
</feature>
<dbReference type="SUPFAM" id="SSF82861">
    <property type="entry name" value="Mechanosensitive channel protein MscS (YggB), transmembrane region"/>
    <property type="match status" value="1"/>
</dbReference>
<feature type="transmembrane region" description="Helical" evidence="7">
    <location>
        <begin position="222"/>
        <end position="241"/>
    </location>
</feature>
<dbReference type="InterPro" id="IPR011014">
    <property type="entry name" value="MscS_channel_TM-2"/>
</dbReference>
<evidence type="ECO:0000256" key="8">
    <source>
        <dbReference type="SAM" id="SignalP"/>
    </source>
</evidence>
<feature type="transmembrane region" description="Helical" evidence="7">
    <location>
        <begin position="262"/>
        <end position="283"/>
    </location>
</feature>
<dbReference type="OrthoDB" id="9799209at2"/>
<name>A0A147GVB0_9BURK</name>
<gene>
    <name evidence="11" type="ORF">NS331_12105</name>
</gene>
<feature type="domain" description="Mechanosensitive ion channel MscS" evidence="9">
    <location>
        <begin position="656"/>
        <end position="721"/>
    </location>
</feature>
<dbReference type="AlphaFoldDB" id="A0A147GVB0"/>
<dbReference type="GO" id="GO:0005886">
    <property type="term" value="C:plasma membrane"/>
    <property type="evidence" value="ECO:0007669"/>
    <property type="project" value="UniProtKB-SubCell"/>
</dbReference>
<feature type="transmembrane region" description="Helical" evidence="7">
    <location>
        <begin position="303"/>
        <end position="321"/>
    </location>
</feature>
<organism evidence="11 12">
    <name type="scientific">Pseudacidovorax intermedius</name>
    <dbReference type="NCBI Taxonomy" id="433924"/>
    <lineage>
        <taxon>Bacteria</taxon>
        <taxon>Pseudomonadati</taxon>
        <taxon>Pseudomonadota</taxon>
        <taxon>Betaproteobacteria</taxon>
        <taxon>Burkholderiales</taxon>
        <taxon>Comamonadaceae</taxon>
        <taxon>Pseudacidovorax</taxon>
    </lineage>
</organism>
<evidence type="ECO:0000256" key="5">
    <source>
        <dbReference type="ARBA" id="ARBA00022989"/>
    </source>
</evidence>
<feature type="domain" description="DUF3772" evidence="10">
    <location>
        <begin position="145"/>
        <end position="204"/>
    </location>
</feature>
<dbReference type="PANTHER" id="PTHR30347:SF9">
    <property type="entry name" value="MINICONDUCTANCE MECHANOSENSITIVE CHANNEL MSCM"/>
    <property type="match status" value="1"/>
</dbReference>
<evidence type="ECO:0000256" key="4">
    <source>
        <dbReference type="ARBA" id="ARBA00022692"/>
    </source>
</evidence>
<dbReference type="SUPFAM" id="SSF50182">
    <property type="entry name" value="Sm-like ribonucleoproteins"/>
    <property type="match status" value="1"/>
</dbReference>
<feature type="transmembrane region" description="Helical" evidence="7">
    <location>
        <begin position="438"/>
        <end position="459"/>
    </location>
</feature>
<dbReference type="Gene3D" id="2.30.30.60">
    <property type="match status" value="1"/>
</dbReference>
<evidence type="ECO:0000256" key="6">
    <source>
        <dbReference type="ARBA" id="ARBA00023136"/>
    </source>
</evidence>
<evidence type="ECO:0000256" key="3">
    <source>
        <dbReference type="ARBA" id="ARBA00022475"/>
    </source>
</evidence>
<dbReference type="InterPro" id="IPR022249">
    <property type="entry name" value="DUF3772"/>
</dbReference>
<evidence type="ECO:0000256" key="2">
    <source>
        <dbReference type="ARBA" id="ARBA00008017"/>
    </source>
</evidence>
<evidence type="ECO:0000256" key="7">
    <source>
        <dbReference type="SAM" id="Phobius"/>
    </source>
</evidence>
<proteinExistence type="inferred from homology"/>
<evidence type="ECO:0000259" key="10">
    <source>
        <dbReference type="Pfam" id="PF12607"/>
    </source>
</evidence>
<feature type="transmembrane region" description="Helical" evidence="7">
    <location>
        <begin position="518"/>
        <end position="540"/>
    </location>
</feature>
<evidence type="ECO:0000313" key="11">
    <source>
        <dbReference type="EMBL" id="KTT21451.1"/>
    </source>
</evidence>
<dbReference type="EMBL" id="LDSL01000070">
    <property type="protein sequence ID" value="KTT21451.1"/>
    <property type="molecule type" value="Genomic_DNA"/>
</dbReference>
<dbReference type="Proteomes" id="UP000072741">
    <property type="component" value="Unassembled WGS sequence"/>
</dbReference>
<evidence type="ECO:0000259" key="9">
    <source>
        <dbReference type="Pfam" id="PF00924"/>
    </source>
</evidence>
<feature type="chain" id="PRO_5007546946" evidence="8">
    <location>
        <begin position="29"/>
        <end position="828"/>
    </location>
</feature>
<comment type="caution">
    <text evidence="11">The sequence shown here is derived from an EMBL/GenBank/DDBJ whole genome shotgun (WGS) entry which is preliminary data.</text>
</comment>
<dbReference type="InterPro" id="IPR052702">
    <property type="entry name" value="MscS-like_channel"/>
</dbReference>
<dbReference type="RefSeq" id="WP_058642280.1">
    <property type="nucleotide sequence ID" value="NZ_LDSL01000070.1"/>
</dbReference>
<dbReference type="PANTHER" id="PTHR30347">
    <property type="entry name" value="POTASSIUM CHANNEL RELATED"/>
    <property type="match status" value="1"/>
</dbReference>
<sequence length="828" mass="86931">MRRTSHSPSFLARGLALFAALAVLAALAAAPAARAQAQPAAGATAAAAAAADMPADITTLRAQLTALPKSAETSDEARLLVRQVDAIGTAAQKLIDLRTGQLNDLNARLGELGPAPAAGTTEDPDITRQRTTLTRERNGVDADIRLARLVVVDAQQRATELLNKRRQDFEARLTERTASPLSPAFWRAIATAWPDDRERLQPLAIELRSAVSASLSPPHRNAVLGALALVLLTITVGNMLAERGLVLLAQRILPGGRLRRSLLVIAVVGVNMLLVALALHGLRGLLEDRQLLGEAARELVRELIGVALFMTFVLSLGRALLANARRSWRLPPIADAMALRLRPFPLLVAIVGALVWIPAQVNSLVEASYAALQATQAATAAALTVLVALLLFRLRPAATGGRGTASAAAPDAPPAPTATTAGDGAAARFTVRPVWVGLLRGLVSLVLLAVTALLASGYVALASLVASQLIWTGIVVCAFYVLFKFIDDLCMALLASGSPTGQRLAASFGLTATRLDQAAVLLSAVLRLALFFYLVITLMAPLGTGPEEVVQRSGQFGSGLRVGEFQFVPAALFSALAVLVAGFVALRVLRVWLDTRYFPASGLEPGMRSSLTTLLGYAGGVLVVAMALSALGIGINRIAWIASALSVGIGFGLQAIVQNFISGLILLAERPVKVGDWVVLGTTEGDVRRINVRATEIQLADRSTVIVPNSEFITKTVRNMTLANAEGRVLIRLPMPLASDARQVRDLMLAACGAHPSILPTPAPSVSLEGIENGMLIFQAIAYVNSPRVAGGVKSDLLFTMLEDFKNAGLPLVAPVVAAVPPAPAPLA</sequence>
<keyword evidence="12" id="KW-1185">Reference proteome</keyword>
<dbReference type="PATRIC" id="fig|433924.3.peg.4475"/>
<keyword evidence="6 7" id="KW-0472">Membrane</keyword>
<evidence type="ECO:0000313" key="12">
    <source>
        <dbReference type="Proteomes" id="UP000072741"/>
    </source>
</evidence>
<protein>
    <submittedName>
        <fullName evidence="11">Mechanosensitive ion channel protein MscS</fullName>
    </submittedName>
</protein>
<dbReference type="Pfam" id="PF00924">
    <property type="entry name" value="MS_channel_2nd"/>
    <property type="match status" value="1"/>
</dbReference>
<dbReference type="Gene3D" id="1.10.287.1260">
    <property type="match status" value="1"/>
</dbReference>
<dbReference type="InterPro" id="IPR011066">
    <property type="entry name" value="MscS_channel_C_sf"/>
</dbReference>
<dbReference type="InterPro" id="IPR010920">
    <property type="entry name" value="LSM_dom_sf"/>
</dbReference>
<dbReference type="InterPro" id="IPR023408">
    <property type="entry name" value="MscS_beta-dom_sf"/>
</dbReference>
<keyword evidence="3" id="KW-1003">Cell membrane</keyword>